<dbReference type="PANTHER" id="PTHR12126:SF11">
    <property type="entry name" value="NADH DEHYDROGENASE [UBIQUINONE] 1 ALPHA SUBCOMPLEX SUBUNIT 9, MITOCHONDRIAL"/>
    <property type="match status" value="1"/>
</dbReference>
<dbReference type="EMBL" id="JH603169">
    <property type="protein sequence ID" value="EIC21599.1"/>
    <property type="molecule type" value="Genomic_DNA"/>
</dbReference>
<keyword evidence="1" id="KW-1133">Transmembrane helix</keyword>
<reference evidence="3 4" key="2">
    <citation type="submission" date="2011-11" db="EMBL/GenBank/DDBJ databases">
        <authorList>
            <consortium name="US DOE Joint Genome Institute"/>
            <person name="Lucas S."/>
            <person name="Han J."/>
            <person name="Lapidus A."/>
            <person name="Cheng J.-F."/>
            <person name="Goodwin L."/>
            <person name="Pitluck S."/>
            <person name="Peters L."/>
            <person name="Ovchinnikova G."/>
            <person name="Zhang X."/>
            <person name="Detter J.C."/>
            <person name="Han C."/>
            <person name="Tapia R."/>
            <person name="Land M."/>
            <person name="Hauser L."/>
            <person name="Kyrpides N."/>
            <person name="Ivanova N."/>
            <person name="Pagani I."/>
            <person name="Vogl K."/>
            <person name="Liu Z."/>
            <person name="Overmann J."/>
            <person name="Frigaard N.-U."/>
            <person name="Bryant D."/>
            <person name="Woyke T."/>
        </authorList>
    </citation>
    <scope>NUCLEOTIDE SEQUENCE [LARGE SCALE GENOMIC DNA]</scope>
    <source>
        <strain evidence="3 4">970</strain>
    </source>
</reference>
<keyword evidence="1" id="KW-0472">Membrane</keyword>
<dbReference type="CDD" id="cd05271">
    <property type="entry name" value="NDUFA9_like_SDR_a"/>
    <property type="match status" value="1"/>
</dbReference>
<reference evidence="4" key="1">
    <citation type="submission" date="2011-06" db="EMBL/GenBank/DDBJ databases">
        <authorList>
            <consortium name="US DOE Joint Genome Institute (JGI-PGF)"/>
            <person name="Lucas S."/>
            <person name="Han J."/>
            <person name="Lapidus A."/>
            <person name="Cheng J.-F."/>
            <person name="Goodwin L."/>
            <person name="Pitluck S."/>
            <person name="Peters L."/>
            <person name="Land M.L."/>
            <person name="Hauser L."/>
            <person name="Vogl K."/>
            <person name="Liu Z."/>
            <person name="Overmann J."/>
            <person name="Frigaard N.-U."/>
            <person name="Bryant D.A."/>
            <person name="Woyke T.J."/>
        </authorList>
    </citation>
    <scope>NUCLEOTIDE SEQUENCE [LARGE SCALE GENOMIC DNA]</scope>
    <source>
        <strain evidence="4">970</strain>
    </source>
</reference>
<dbReference type="PANTHER" id="PTHR12126">
    <property type="entry name" value="NADH-UBIQUINONE OXIDOREDUCTASE 39 KDA SUBUNIT-RELATED"/>
    <property type="match status" value="1"/>
</dbReference>
<dbReference type="Pfam" id="PF01370">
    <property type="entry name" value="Epimerase"/>
    <property type="match status" value="1"/>
</dbReference>
<accession>H8Z2E4</accession>
<dbReference type="STRING" id="631362.Thi970DRAFT_01815"/>
<keyword evidence="4" id="KW-1185">Reference proteome</keyword>
<protein>
    <submittedName>
        <fullName evidence="3">Nucleoside-diphosphate-sugar epimerase</fullName>
    </submittedName>
</protein>
<dbReference type="Gene3D" id="3.40.50.720">
    <property type="entry name" value="NAD(P)-binding Rossmann-like Domain"/>
    <property type="match status" value="1"/>
</dbReference>
<dbReference type="OrthoDB" id="9776313at2"/>
<organism evidence="3 4">
    <name type="scientific">Thiorhodovibrio frisius</name>
    <dbReference type="NCBI Taxonomy" id="631362"/>
    <lineage>
        <taxon>Bacteria</taxon>
        <taxon>Pseudomonadati</taxon>
        <taxon>Pseudomonadota</taxon>
        <taxon>Gammaproteobacteria</taxon>
        <taxon>Chromatiales</taxon>
        <taxon>Chromatiaceae</taxon>
        <taxon>Thiorhodovibrio</taxon>
    </lineage>
</organism>
<feature type="transmembrane region" description="Helical" evidence="1">
    <location>
        <begin position="312"/>
        <end position="333"/>
    </location>
</feature>
<evidence type="ECO:0000259" key="2">
    <source>
        <dbReference type="Pfam" id="PF01370"/>
    </source>
</evidence>
<dbReference type="InterPro" id="IPR051207">
    <property type="entry name" value="ComplexI_NDUFA9_subunit"/>
</dbReference>
<evidence type="ECO:0000256" key="1">
    <source>
        <dbReference type="SAM" id="Phobius"/>
    </source>
</evidence>
<sequence length="427" mass="46712">MNILLTGAGGFIGSHLLRALTREGHWVVACVRNLQGAKRSVVVADYIACDFARDLGEEAWLPRLTNIDVIINAVGIIRESCGQRFAALHTDTPIALFRAAAKAGVRKVIQISALGADAGARSQYHLSKRAADEALAGLDIDWTILCPSIVYGAGAKSTALFRALASLPFTPLVGDGNQRIQPLHIDDLVRAVVQAVEDNSTNRQHIELVGPHAITMRELLAKQRQWLDGGELRPLAIPYPLALRLAQLGGFLGATPIDRGSVEMLQRGNCADVTPLIAAFNFRPQSLDAMLQKTPASDADRWHARLYFLAPLLRYSLALLWIFTAITSAFLYPQEKSYALLEEVGIDEIAQPFFLYGAALLDLLLGTALLLRRHVTAVALLQIATILAYSLIITITLPEFWLHPYGPISKNIPLLVATLIMLQLERK</sequence>
<dbReference type="InterPro" id="IPR036291">
    <property type="entry name" value="NAD(P)-bd_dom_sf"/>
</dbReference>
<feature type="domain" description="NAD-dependent epimerase/dehydratase" evidence="2">
    <location>
        <begin position="3"/>
        <end position="202"/>
    </location>
</feature>
<dbReference type="SUPFAM" id="SSF51735">
    <property type="entry name" value="NAD(P)-binding Rossmann-fold domains"/>
    <property type="match status" value="1"/>
</dbReference>
<proteinExistence type="predicted"/>
<evidence type="ECO:0000313" key="3">
    <source>
        <dbReference type="EMBL" id="EIC21599.1"/>
    </source>
</evidence>
<feature type="transmembrane region" description="Helical" evidence="1">
    <location>
        <begin position="378"/>
        <end position="402"/>
    </location>
</feature>
<evidence type="ECO:0000313" key="4">
    <source>
        <dbReference type="Proteomes" id="UP000002964"/>
    </source>
</evidence>
<dbReference type="AlphaFoldDB" id="H8Z2E4"/>
<dbReference type="RefSeq" id="WP_009148184.1">
    <property type="nucleotide sequence ID" value="NZ_CP121471.1"/>
</dbReference>
<gene>
    <name evidence="3" type="ORF">Thi970DRAFT_01815</name>
</gene>
<keyword evidence="1" id="KW-0812">Transmembrane</keyword>
<dbReference type="InterPro" id="IPR001509">
    <property type="entry name" value="Epimerase_deHydtase"/>
</dbReference>
<dbReference type="InterPro" id="IPR025695">
    <property type="entry name" value="DoxX-like"/>
</dbReference>
<dbReference type="HOGENOM" id="CLU_007383_6_5_6"/>
<dbReference type="eggNOG" id="COG0702">
    <property type="taxonomic scope" value="Bacteria"/>
</dbReference>
<feature type="transmembrane region" description="Helical" evidence="1">
    <location>
        <begin position="353"/>
        <end position="371"/>
    </location>
</feature>
<dbReference type="Proteomes" id="UP000002964">
    <property type="component" value="Unassembled WGS sequence"/>
</dbReference>
<dbReference type="Pfam" id="PF13781">
    <property type="entry name" value="DoxX_3"/>
    <property type="match status" value="1"/>
</dbReference>
<dbReference type="GO" id="GO:0044877">
    <property type="term" value="F:protein-containing complex binding"/>
    <property type="evidence" value="ECO:0007669"/>
    <property type="project" value="TreeGrafter"/>
</dbReference>
<name>H8Z2E4_9GAMM</name>